<dbReference type="AlphaFoldDB" id="A0A2S2QS79"/>
<protein>
    <submittedName>
        <fullName evidence="4 6 7">RNA polymerase-associated protein CTR9</fullName>
    </submittedName>
</protein>
<dbReference type="GO" id="GO:0006368">
    <property type="term" value="P:transcription elongation by RNA polymerase II"/>
    <property type="evidence" value="ECO:0007669"/>
    <property type="project" value="TreeGrafter"/>
</dbReference>
<feature type="repeat" description="TPR" evidence="3">
    <location>
        <begin position="263"/>
        <end position="296"/>
    </location>
</feature>
<reference evidence="6 7" key="2">
    <citation type="submission" date="2025-04" db="UniProtKB">
        <authorList>
            <consortium name="RefSeq"/>
        </authorList>
    </citation>
    <scope>IDENTIFICATION</scope>
    <source>
        <tissue evidence="6 7">Whole body</tissue>
    </source>
</reference>
<dbReference type="PANTHER" id="PTHR14027:SF2">
    <property type="entry name" value="RNA POLYMERASE-ASSOCIATED PROTEIN CTR9 HOMOLOG"/>
    <property type="match status" value="1"/>
</dbReference>
<dbReference type="Pfam" id="PF13174">
    <property type="entry name" value="TPR_6"/>
    <property type="match status" value="1"/>
</dbReference>
<dbReference type="SUPFAM" id="SSF48452">
    <property type="entry name" value="TPR-like"/>
    <property type="match status" value="2"/>
</dbReference>
<dbReference type="PROSITE" id="PS50005">
    <property type="entry name" value="TPR"/>
    <property type="match status" value="1"/>
</dbReference>
<evidence type="ECO:0000313" key="7">
    <source>
        <dbReference type="RefSeq" id="XP_025412561.1"/>
    </source>
</evidence>
<dbReference type="OrthoDB" id="10499919at2759"/>
<evidence type="ECO:0000313" key="6">
    <source>
        <dbReference type="RefSeq" id="XP_025412559.1"/>
    </source>
</evidence>
<reference evidence="4" key="1">
    <citation type="submission" date="2018-04" db="EMBL/GenBank/DDBJ databases">
        <title>Transcriptome assembly of Sipha flava.</title>
        <authorList>
            <person name="Scully E.D."/>
            <person name="Geib S.M."/>
            <person name="Palmer N.A."/>
            <person name="Koch K."/>
            <person name="Bradshaw J."/>
            <person name="Heng-Moss T."/>
            <person name="Sarath G."/>
        </authorList>
    </citation>
    <scope>NUCLEOTIDE SEQUENCE</scope>
</reference>
<sequence length="789" mass="91892">MECYVRKHLRGNDYSMIEIDDMYCSNGDLKLTNREENLIRGTDMLAAHLMEKAIREKSKCERQKLFEDIEFLYLNANKIVMNHMNHLLGRAFVCLLDNETMSAADLKLSKMLSDGLDCIPFTFGKSIDEIDVSRCKNNLIKQWKLLRENKEKSEYIRTDMSYNFLQLGEIEKARLGFELALKLNSNCVLALVGLSITLLIKSSKSPHTINLFVKFSNQLTIKTIKIETLFKIAFDYFKQGRSNKAIRYYNIILQRSRNLFRITKCLDFLGQAYELKGDYNRSFEYYYRAVIMNPNDIGYSYYGLAKMYIIICSFQKAEKCLETYLRVNPKCNKSKVKLSLLYVHSNVEDKIYKAQTYLKEVVNEVPNCLDAWVGLGLIAIINKKELNNIYHNVVVLTHGYQLTRFSVDLIIDMALIYFKFGEYDYSCSVLELAVKFLKQLSGVTPCLYYIHLTNVACGRLVNVYLELKEFQKADKLLKEMMQKNPKDVEPIIVLAKLFQVRHQDNEAREYAKKALQFNPRCPEALKILRKLNLEDEMDLSEFNESSLKNLKDIFINLKDMAIGSTKNITVFNKDTEFDNLALEFFGKLLNSDPVRIWGPDMLGQHLANGDILSKLKNTFSIAEKSNILCSTWIYYAKDCEKKKLYNRSIKIMKVCLKLFFLHDTFKIYPLIGYQYILAYNFQDAYKMFLKAFMAIPGDFSIINCMAFTIQQIGNLILEKKKCTMRDVHKAMENIKLAEKYFTFLVRQNDVMIHGVANEGLVLCQLKINLLPIYKRRVRLMEIKLMESNS</sequence>
<dbReference type="InterPro" id="IPR011990">
    <property type="entry name" value="TPR-like_helical_dom_sf"/>
</dbReference>
<accession>A0A2S2QS79</accession>
<proteinExistence type="predicted"/>
<dbReference type="Pfam" id="PF13181">
    <property type="entry name" value="TPR_8"/>
    <property type="match status" value="1"/>
</dbReference>
<dbReference type="SMART" id="SM00028">
    <property type="entry name" value="TPR"/>
    <property type="match status" value="8"/>
</dbReference>
<evidence type="ECO:0000313" key="4">
    <source>
        <dbReference type="EMBL" id="MBY80581.1"/>
    </source>
</evidence>
<organism evidence="4">
    <name type="scientific">Sipha flava</name>
    <name type="common">yellow sugarcane aphid</name>
    <dbReference type="NCBI Taxonomy" id="143950"/>
    <lineage>
        <taxon>Eukaryota</taxon>
        <taxon>Metazoa</taxon>
        <taxon>Ecdysozoa</taxon>
        <taxon>Arthropoda</taxon>
        <taxon>Hexapoda</taxon>
        <taxon>Insecta</taxon>
        <taxon>Pterygota</taxon>
        <taxon>Neoptera</taxon>
        <taxon>Paraneoptera</taxon>
        <taxon>Hemiptera</taxon>
        <taxon>Sternorrhyncha</taxon>
        <taxon>Aphidomorpha</taxon>
        <taxon>Aphidoidea</taxon>
        <taxon>Aphididae</taxon>
        <taxon>Sipha</taxon>
    </lineage>
</organism>
<keyword evidence="5" id="KW-1185">Reference proteome</keyword>
<dbReference type="RefSeq" id="XP_025412561.1">
    <property type="nucleotide sequence ID" value="XM_025556776.1"/>
</dbReference>
<dbReference type="InterPro" id="IPR019734">
    <property type="entry name" value="TPR_rpt"/>
</dbReference>
<keyword evidence="2 3" id="KW-0802">TPR repeat</keyword>
<keyword evidence="1" id="KW-0677">Repeat</keyword>
<dbReference type="RefSeq" id="XP_025412559.1">
    <property type="nucleotide sequence ID" value="XM_025556774.1"/>
</dbReference>
<dbReference type="GO" id="GO:0006355">
    <property type="term" value="P:regulation of DNA-templated transcription"/>
    <property type="evidence" value="ECO:0007669"/>
    <property type="project" value="InterPro"/>
</dbReference>
<dbReference type="Proteomes" id="UP000694846">
    <property type="component" value="Unplaced"/>
</dbReference>
<dbReference type="InterPro" id="IPR031101">
    <property type="entry name" value="Ctr9"/>
</dbReference>
<evidence type="ECO:0000256" key="2">
    <source>
        <dbReference type="ARBA" id="ARBA00022803"/>
    </source>
</evidence>
<evidence type="ECO:0000256" key="3">
    <source>
        <dbReference type="PROSITE-ProRule" id="PRU00339"/>
    </source>
</evidence>
<dbReference type="PANTHER" id="PTHR14027">
    <property type="entry name" value="RNA POLYMERASE-ASSOCIATED PROTEIN CTR9"/>
    <property type="match status" value="1"/>
</dbReference>
<evidence type="ECO:0000256" key="1">
    <source>
        <dbReference type="ARBA" id="ARBA00022737"/>
    </source>
</evidence>
<dbReference type="GO" id="GO:0016593">
    <property type="term" value="C:Cdc73/Paf1 complex"/>
    <property type="evidence" value="ECO:0007669"/>
    <property type="project" value="TreeGrafter"/>
</dbReference>
<dbReference type="EMBL" id="GGMS01011378">
    <property type="protein sequence ID" value="MBY80581.1"/>
    <property type="molecule type" value="Transcribed_RNA"/>
</dbReference>
<gene>
    <name evidence="4" type="primary">CTR9_3</name>
    <name evidence="6 7" type="synonym">LOC112685024</name>
    <name evidence="4" type="ORF">g.68708</name>
</gene>
<dbReference type="GO" id="GO:0000993">
    <property type="term" value="F:RNA polymerase II complex binding"/>
    <property type="evidence" value="ECO:0007669"/>
    <property type="project" value="TreeGrafter"/>
</dbReference>
<name>A0A2S2QS79_9HEMI</name>
<dbReference type="Gene3D" id="1.25.40.10">
    <property type="entry name" value="Tetratricopeptide repeat domain"/>
    <property type="match status" value="1"/>
</dbReference>
<evidence type="ECO:0000313" key="5">
    <source>
        <dbReference type="Proteomes" id="UP000694846"/>
    </source>
</evidence>